<evidence type="ECO:0000259" key="1">
    <source>
        <dbReference type="PROSITE" id="PS50965"/>
    </source>
</evidence>
<dbReference type="Pfam" id="PF08378">
    <property type="entry name" value="NERD"/>
    <property type="match status" value="1"/>
</dbReference>
<comment type="caution">
    <text evidence="2">The sequence shown here is derived from an EMBL/GenBank/DDBJ whole genome shotgun (WGS) entry which is preliminary data.</text>
</comment>
<name>A0ABV8UWF1_9BACL</name>
<proteinExistence type="predicted"/>
<evidence type="ECO:0000313" key="2">
    <source>
        <dbReference type="EMBL" id="MFC4355290.1"/>
    </source>
</evidence>
<accession>A0ABV8UWF1</accession>
<reference evidence="3" key="1">
    <citation type="journal article" date="2019" name="Int. J. Syst. Evol. Microbiol.">
        <title>The Global Catalogue of Microorganisms (GCM) 10K type strain sequencing project: providing services to taxonomists for standard genome sequencing and annotation.</title>
        <authorList>
            <consortium name="The Broad Institute Genomics Platform"/>
            <consortium name="The Broad Institute Genome Sequencing Center for Infectious Disease"/>
            <person name="Wu L."/>
            <person name="Ma J."/>
        </authorList>
    </citation>
    <scope>NUCLEOTIDE SEQUENCE [LARGE SCALE GENOMIC DNA]</scope>
    <source>
        <strain evidence="3">CCUG 50353</strain>
    </source>
</reference>
<dbReference type="RefSeq" id="WP_378141745.1">
    <property type="nucleotide sequence ID" value="NZ_JBHSEF010000023.1"/>
</dbReference>
<gene>
    <name evidence="2" type="ORF">ACFO0S_09550</name>
</gene>
<evidence type="ECO:0000313" key="3">
    <source>
        <dbReference type="Proteomes" id="UP001595733"/>
    </source>
</evidence>
<keyword evidence="3" id="KW-1185">Reference proteome</keyword>
<sequence>MNQISLVPTPVKFFYTLTIYSAILLKKGGIAIEIHHFGVSISMMDIFYARIPHDHPQKTFIEAQMNNMKIGHRGEAKLLRFLEEVNFKQSPLVIRNFLTRVHQKRIIQIDYLLVTRKYLLIIEVKNIAGHIQFNSNPPQMIRTLEGRPSQAMECPFVQLDRNLDGFIASLPDSKLPIYTSLVWANSSTTFDLPFEAPHLFLTLKKVPLMIQELEKLPDLLSNKQFNALKKKIVQKAQSFQEQSFCDRYQINPLDLRKGLYCVECYQLLTKSMRTWICTNCKLNATQFVDVNVLSLFSIQNSQLTITDIRNHLPELQSRQVRKVLDSYGYISKGNTKSKRYFKPMEWEEHQ</sequence>
<feature type="domain" description="NERD" evidence="1">
    <location>
        <begin position="70"/>
        <end position="189"/>
    </location>
</feature>
<dbReference type="InterPro" id="IPR011528">
    <property type="entry name" value="NERD"/>
</dbReference>
<dbReference type="PROSITE" id="PS50965">
    <property type="entry name" value="NERD"/>
    <property type="match status" value="1"/>
</dbReference>
<organism evidence="2 3">
    <name type="scientific">Chryseomicrobium palamuruense</name>
    <dbReference type="NCBI Taxonomy" id="682973"/>
    <lineage>
        <taxon>Bacteria</taxon>
        <taxon>Bacillati</taxon>
        <taxon>Bacillota</taxon>
        <taxon>Bacilli</taxon>
        <taxon>Bacillales</taxon>
        <taxon>Caryophanaceae</taxon>
        <taxon>Chryseomicrobium</taxon>
    </lineage>
</organism>
<dbReference type="EMBL" id="JBHSEF010000023">
    <property type="protein sequence ID" value="MFC4355290.1"/>
    <property type="molecule type" value="Genomic_DNA"/>
</dbReference>
<protein>
    <submittedName>
        <fullName evidence="2">Nuclease-related domain-containing protein</fullName>
    </submittedName>
</protein>
<dbReference type="Proteomes" id="UP001595733">
    <property type="component" value="Unassembled WGS sequence"/>
</dbReference>